<evidence type="ECO:0000259" key="1">
    <source>
        <dbReference type="PROSITE" id="PS01148"/>
    </source>
</evidence>
<dbReference type="InterPro" id="IPR036868">
    <property type="entry name" value="TusA-like_sf"/>
</dbReference>
<protein>
    <submittedName>
        <fullName evidence="2">Sulfurtransferase-like selenium metabolism protein YedF</fullName>
    </submittedName>
</protein>
<dbReference type="Pfam" id="PF02635">
    <property type="entry name" value="DsrE"/>
    <property type="match status" value="1"/>
</dbReference>
<dbReference type="KEGG" id="ctae:BGI42_03145"/>
<dbReference type="STRING" id="394958.BGI42_03145"/>
<evidence type="ECO:0000313" key="3">
    <source>
        <dbReference type="Proteomes" id="UP000094652"/>
    </source>
</evidence>
<dbReference type="AlphaFoldDB" id="A0A1D7XHE6"/>
<dbReference type="OrthoDB" id="9801500at2"/>
<dbReference type="EMBL" id="CP017253">
    <property type="protein sequence ID" value="AOR22767.1"/>
    <property type="molecule type" value="Genomic_DNA"/>
</dbReference>
<dbReference type="NCBIfam" id="TIGR03527">
    <property type="entry name" value="selenium_YedF"/>
    <property type="match status" value="1"/>
</dbReference>
<accession>A0A1D7XHE6</accession>
<reference evidence="3" key="1">
    <citation type="submission" date="2016-09" db="EMBL/GenBank/DDBJ databases">
        <title>Genomics of Clostridium taeniosporum, an organism which forms endospores with ribbon-like appendages.</title>
        <authorList>
            <person name="Walker J.R."/>
        </authorList>
    </citation>
    <scope>NUCLEOTIDE SEQUENCE [LARGE SCALE GENOMIC DNA]</scope>
    <source>
        <strain evidence="3">1/k</strain>
    </source>
</reference>
<feature type="domain" description="UPF0033" evidence="1">
    <location>
        <begin position="5"/>
        <end position="29"/>
    </location>
</feature>
<dbReference type="SUPFAM" id="SSF75169">
    <property type="entry name" value="DsrEFH-like"/>
    <property type="match status" value="1"/>
</dbReference>
<dbReference type="PROSITE" id="PS01148">
    <property type="entry name" value="UPF0033"/>
    <property type="match status" value="1"/>
</dbReference>
<dbReference type="Gene3D" id="3.40.1260.10">
    <property type="entry name" value="DsrEFH-like"/>
    <property type="match status" value="1"/>
</dbReference>
<dbReference type="Proteomes" id="UP000094652">
    <property type="component" value="Chromosome"/>
</dbReference>
<name>A0A1D7XHE6_9CLOT</name>
<dbReference type="InterPro" id="IPR019870">
    <property type="entry name" value="Se_metab_YedF"/>
</dbReference>
<dbReference type="Pfam" id="PF01206">
    <property type="entry name" value="TusA"/>
    <property type="match status" value="1"/>
</dbReference>
<sequence length="206" mass="23240">MNKIIDAKGKNCPIPVIMAKKEIDNGNINFIVEVDNKVANENLKKLGNSMNFETKSEEINGIFKVYFLNDKADSNEEETCQECNKLIEEINNNKLGTWSIFVGKEIIGSGSEELGKSLIKMYFYTMTESDDLPKSILFMNAGVKVPTLNEQVVEHLKELEDKGVEILVCGTCLNFYGLEEELKVGRVSNMYEISNYMKEASKVITI</sequence>
<gene>
    <name evidence="2" type="primary">yedF</name>
    <name evidence="2" type="ORF">BGI42_03145</name>
</gene>
<dbReference type="InterPro" id="IPR003787">
    <property type="entry name" value="Sulphur_relay_DsrE/F-like"/>
</dbReference>
<dbReference type="RefSeq" id="WP_069678927.1">
    <property type="nucleotide sequence ID" value="NZ_CP017253.2"/>
</dbReference>
<organism evidence="2 3">
    <name type="scientific">Clostridium taeniosporum</name>
    <dbReference type="NCBI Taxonomy" id="394958"/>
    <lineage>
        <taxon>Bacteria</taxon>
        <taxon>Bacillati</taxon>
        <taxon>Bacillota</taxon>
        <taxon>Clostridia</taxon>
        <taxon>Eubacteriales</taxon>
        <taxon>Clostridiaceae</taxon>
        <taxon>Clostridium</taxon>
    </lineage>
</organism>
<keyword evidence="3" id="KW-1185">Reference proteome</keyword>
<dbReference type="InterPro" id="IPR027396">
    <property type="entry name" value="DsrEFH-like"/>
</dbReference>
<dbReference type="GO" id="GO:0016740">
    <property type="term" value="F:transferase activity"/>
    <property type="evidence" value="ECO:0007669"/>
    <property type="project" value="UniProtKB-KW"/>
</dbReference>
<proteinExistence type="predicted"/>
<dbReference type="InterPro" id="IPR001455">
    <property type="entry name" value="TusA-like"/>
</dbReference>
<dbReference type="Gene3D" id="3.30.110.40">
    <property type="entry name" value="TusA-like domain"/>
    <property type="match status" value="1"/>
</dbReference>
<dbReference type="SUPFAM" id="SSF64307">
    <property type="entry name" value="SirA-like"/>
    <property type="match status" value="1"/>
</dbReference>
<keyword evidence="2" id="KW-0808">Transferase</keyword>
<evidence type="ECO:0000313" key="2">
    <source>
        <dbReference type="EMBL" id="AOR22767.1"/>
    </source>
</evidence>